<reference evidence="2 3" key="1">
    <citation type="journal article" date="2016" name="Mol. Biol. Evol.">
        <title>Comparative Genomics of Early-Diverging Mushroom-Forming Fungi Provides Insights into the Origins of Lignocellulose Decay Capabilities.</title>
        <authorList>
            <person name="Nagy L.G."/>
            <person name="Riley R."/>
            <person name="Tritt A."/>
            <person name="Adam C."/>
            <person name="Daum C."/>
            <person name="Floudas D."/>
            <person name="Sun H."/>
            <person name="Yadav J.S."/>
            <person name="Pangilinan J."/>
            <person name="Larsson K.H."/>
            <person name="Matsuura K."/>
            <person name="Barry K."/>
            <person name="Labutti K."/>
            <person name="Kuo R."/>
            <person name="Ohm R.A."/>
            <person name="Bhattacharya S.S."/>
            <person name="Shirouzu T."/>
            <person name="Yoshinaga Y."/>
            <person name="Martin F.M."/>
            <person name="Grigoriev I.V."/>
            <person name="Hibbett D.S."/>
        </authorList>
    </citation>
    <scope>NUCLEOTIDE SEQUENCE [LARGE SCALE GENOMIC DNA]</scope>
    <source>
        <strain evidence="2 3">93-53</strain>
    </source>
</reference>
<sequence length="130" mass="14887">MATTLPRALLTRIGDGNGDVHHFFRNLHTLVFEEVDFGVPRFSRGVLLHYLLSQLETAILSRRSYGINLKKIAFRCCSGVGDHNREQWEHLAKKVELHHSGEKFSDTDEDDYLSESDITQIDEDDEGLDE</sequence>
<proteinExistence type="predicted"/>
<dbReference type="RefSeq" id="XP_040763851.1">
    <property type="nucleotide sequence ID" value="XM_040911598.1"/>
</dbReference>
<keyword evidence="3" id="KW-1185">Reference proteome</keyword>
<organism evidence="2 3">
    <name type="scientific">Laetiporus sulphureus 93-53</name>
    <dbReference type="NCBI Taxonomy" id="1314785"/>
    <lineage>
        <taxon>Eukaryota</taxon>
        <taxon>Fungi</taxon>
        <taxon>Dikarya</taxon>
        <taxon>Basidiomycota</taxon>
        <taxon>Agaricomycotina</taxon>
        <taxon>Agaricomycetes</taxon>
        <taxon>Polyporales</taxon>
        <taxon>Laetiporus</taxon>
    </lineage>
</organism>
<gene>
    <name evidence="2" type="ORF">LAESUDRAFT_750218</name>
</gene>
<accession>A0A165E2C9</accession>
<evidence type="ECO:0000256" key="1">
    <source>
        <dbReference type="SAM" id="MobiDB-lite"/>
    </source>
</evidence>
<evidence type="ECO:0000313" key="3">
    <source>
        <dbReference type="Proteomes" id="UP000076871"/>
    </source>
</evidence>
<name>A0A165E2C9_9APHY</name>
<evidence type="ECO:0000313" key="2">
    <source>
        <dbReference type="EMBL" id="KZT06111.1"/>
    </source>
</evidence>
<dbReference type="Proteomes" id="UP000076871">
    <property type="component" value="Unassembled WGS sequence"/>
</dbReference>
<dbReference type="AlphaFoldDB" id="A0A165E2C9"/>
<dbReference type="InParanoid" id="A0A165E2C9"/>
<dbReference type="EMBL" id="KV427626">
    <property type="protein sequence ID" value="KZT06111.1"/>
    <property type="molecule type" value="Genomic_DNA"/>
</dbReference>
<protein>
    <submittedName>
        <fullName evidence="2">Uncharacterized protein</fullName>
    </submittedName>
</protein>
<feature type="compositionally biased region" description="Acidic residues" evidence="1">
    <location>
        <begin position="107"/>
        <end position="130"/>
    </location>
</feature>
<dbReference type="GeneID" id="63828626"/>
<feature type="region of interest" description="Disordered" evidence="1">
    <location>
        <begin position="102"/>
        <end position="130"/>
    </location>
</feature>